<feature type="region of interest" description="Disordered" evidence="1">
    <location>
        <begin position="161"/>
        <end position="189"/>
    </location>
</feature>
<dbReference type="SMART" id="SM00357">
    <property type="entry name" value="CSP"/>
    <property type="match status" value="1"/>
</dbReference>
<dbReference type="STRING" id="101127.A0A1X2G2K5"/>
<dbReference type="GO" id="GO:0003676">
    <property type="term" value="F:nucleic acid binding"/>
    <property type="evidence" value="ECO:0007669"/>
    <property type="project" value="InterPro"/>
</dbReference>
<comment type="caution">
    <text evidence="3">The sequence shown here is derived from an EMBL/GenBank/DDBJ whole genome shotgun (WGS) entry which is preliminary data.</text>
</comment>
<dbReference type="PROSITE" id="PS51857">
    <property type="entry name" value="CSD_2"/>
    <property type="match status" value="1"/>
</dbReference>
<dbReference type="AlphaFoldDB" id="A0A1X2G2K5"/>
<evidence type="ECO:0000313" key="3">
    <source>
        <dbReference type="EMBL" id="ORX42937.1"/>
    </source>
</evidence>
<organism evidence="3 4">
    <name type="scientific">Hesseltinella vesiculosa</name>
    <dbReference type="NCBI Taxonomy" id="101127"/>
    <lineage>
        <taxon>Eukaryota</taxon>
        <taxon>Fungi</taxon>
        <taxon>Fungi incertae sedis</taxon>
        <taxon>Mucoromycota</taxon>
        <taxon>Mucoromycotina</taxon>
        <taxon>Mucoromycetes</taxon>
        <taxon>Mucorales</taxon>
        <taxon>Cunninghamellaceae</taxon>
        <taxon>Hesseltinella</taxon>
    </lineage>
</organism>
<dbReference type="PANTHER" id="PTHR11544">
    <property type="entry name" value="COLD SHOCK DOMAIN CONTAINING PROTEINS"/>
    <property type="match status" value="1"/>
</dbReference>
<gene>
    <name evidence="3" type="ORF">DM01DRAFT_1340924</name>
</gene>
<dbReference type="Pfam" id="PF00313">
    <property type="entry name" value="CSD"/>
    <property type="match status" value="1"/>
</dbReference>
<feature type="region of interest" description="Disordered" evidence="1">
    <location>
        <begin position="82"/>
        <end position="101"/>
    </location>
</feature>
<reference evidence="3 4" key="1">
    <citation type="submission" date="2016-07" db="EMBL/GenBank/DDBJ databases">
        <title>Pervasive Adenine N6-methylation of Active Genes in Fungi.</title>
        <authorList>
            <consortium name="DOE Joint Genome Institute"/>
            <person name="Mondo S.J."/>
            <person name="Dannebaum R.O."/>
            <person name="Kuo R.C."/>
            <person name="Labutti K."/>
            <person name="Haridas S."/>
            <person name="Kuo A."/>
            <person name="Salamov A."/>
            <person name="Ahrendt S.R."/>
            <person name="Lipzen A."/>
            <person name="Sullivan W."/>
            <person name="Andreopoulos W.B."/>
            <person name="Clum A."/>
            <person name="Lindquist E."/>
            <person name="Daum C."/>
            <person name="Ramamoorthy G.K."/>
            <person name="Gryganskyi A."/>
            <person name="Culley D."/>
            <person name="Magnuson J.K."/>
            <person name="James T.Y."/>
            <person name="O'Malley M.A."/>
            <person name="Stajich J.E."/>
            <person name="Spatafora J.W."/>
            <person name="Visel A."/>
            <person name="Grigoriev I.V."/>
        </authorList>
    </citation>
    <scope>NUCLEOTIDE SEQUENCE [LARGE SCALE GENOMIC DNA]</scope>
    <source>
        <strain evidence="3 4">NRRL 3301</strain>
    </source>
</reference>
<name>A0A1X2G2K5_9FUNG</name>
<feature type="compositionally biased region" description="Polar residues" evidence="1">
    <location>
        <begin position="178"/>
        <end position="189"/>
    </location>
</feature>
<feature type="domain" description="CSD" evidence="2">
    <location>
        <begin position="8"/>
        <end position="79"/>
    </location>
</feature>
<dbReference type="InterPro" id="IPR050181">
    <property type="entry name" value="Cold_shock_domain"/>
</dbReference>
<evidence type="ECO:0000313" key="4">
    <source>
        <dbReference type="Proteomes" id="UP000242146"/>
    </source>
</evidence>
<protein>
    <submittedName>
        <fullName evidence="3">CSD-domain-containing protein</fullName>
    </submittedName>
</protein>
<dbReference type="InterPro" id="IPR011129">
    <property type="entry name" value="CSD"/>
</dbReference>
<evidence type="ECO:0000259" key="2">
    <source>
        <dbReference type="PROSITE" id="PS51857"/>
    </source>
</evidence>
<dbReference type="InterPro" id="IPR002059">
    <property type="entry name" value="CSP_DNA-bd"/>
</dbReference>
<dbReference type="SUPFAM" id="SSF50249">
    <property type="entry name" value="Nucleic acid-binding proteins"/>
    <property type="match status" value="1"/>
</dbReference>
<evidence type="ECO:0000256" key="1">
    <source>
        <dbReference type="SAM" id="MobiDB-lite"/>
    </source>
</evidence>
<dbReference type="OrthoDB" id="422005at2759"/>
<dbReference type="InterPro" id="IPR012340">
    <property type="entry name" value="NA-bd_OB-fold"/>
</dbReference>
<keyword evidence="4" id="KW-1185">Reference proteome</keyword>
<sequence>MSSPTNSRKTGRVKFFNSSKGYGFIIPDDPMGLTDVEEVFVHHTAIHNNGGFKSLGESEEVEYDLVQGAKGMQAANVTSIGGGPVKGDPRASHRAQSHGYGGSRPMYNGGYMMDPYSSGYGYPAGYSYNSGVPNSQAPPFQYGIPMYNMNHAPPFGYVPPPFMASQQPPSIQPHPPGFTSSRPTTPTDQ</sequence>
<dbReference type="Proteomes" id="UP000242146">
    <property type="component" value="Unassembled WGS sequence"/>
</dbReference>
<dbReference type="EMBL" id="MCGT01000060">
    <property type="protein sequence ID" value="ORX42937.1"/>
    <property type="molecule type" value="Genomic_DNA"/>
</dbReference>
<dbReference type="PRINTS" id="PR00050">
    <property type="entry name" value="COLDSHOCK"/>
</dbReference>
<accession>A0A1X2G2K5</accession>
<dbReference type="Gene3D" id="2.40.50.140">
    <property type="entry name" value="Nucleic acid-binding proteins"/>
    <property type="match status" value="1"/>
</dbReference>
<proteinExistence type="predicted"/>